<gene>
    <name evidence="1" type="ORF">CYY_001027</name>
</gene>
<dbReference type="Proteomes" id="UP000695562">
    <property type="component" value="Unassembled WGS sequence"/>
</dbReference>
<evidence type="ECO:0000313" key="2">
    <source>
        <dbReference type="Proteomes" id="UP000695562"/>
    </source>
</evidence>
<dbReference type="AlphaFoldDB" id="A0A8J4V1X7"/>
<dbReference type="Pfam" id="PF05710">
    <property type="entry name" value="Coiled"/>
    <property type="match status" value="1"/>
</dbReference>
<dbReference type="EMBL" id="AJWJ01000023">
    <property type="protein sequence ID" value="KAF2077640.1"/>
    <property type="molecule type" value="Genomic_DNA"/>
</dbReference>
<proteinExistence type="predicted"/>
<protein>
    <submittedName>
        <fullName evidence="1">Uncharacterized protein</fullName>
    </submittedName>
</protein>
<name>A0A8J4V1X7_9MYCE</name>
<comment type="caution">
    <text evidence="1">The sequence shown here is derived from an EMBL/GenBank/DDBJ whole genome shotgun (WGS) entry which is preliminary data.</text>
</comment>
<sequence length="67" mass="7109">MSIFQSIASLGSPNVVQSTLKSINSSANGAASVLGQNQIAFGALNLNPKRPANNPVFDVFAPFRRYN</sequence>
<dbReference type="InterPro" id="IPR008455">
    <property type="entry name" value="HssA/B-related"/>
</dbReference>
<keyword evidence="2" id="KW-1185">Reference proteome</keyword>
<organism evidence="1 2">
    <name type="scientific">Polysphondylium violaceum</name>
    <dbReference type="NCBI Taxonomy" id="133409"/>
    <lineage>
        <taxon>Eukaryota</taxon>
        <taxon>Amoebozoa</taxon>
        <taxon>Evosea</taxon>
        <taxon>Eumycetozoa</taxon>
        <taxon>Dictyostelia</taxon>
        <taxon>Dictyosteliales</taxon>
        <taxon>Dictyosteliaceae</taxon>
        <taxon>Polysphondylium</taxon>
    </lineage>
</organism>
<reference evidence="1" key="1">
    <citation type="submission" date="2020-01" db="EMBL/GenBank/DDBJ databases">
        <title>Development of genomics and gene disruption for Polysphondylium violaceum indicates a role for the polyketide synthase stlB in stalk morphogenesis.</title>
        <authorList>
            <person name="Narita B."/>
            <person name="Kawabe Y."/>
            <person name="Kin K."/>
            <person name="Saito T."/>
            <person name="Gibbs R."/>
            <person name="Kuspa A."/>
            <person name="Muzny D."/>
            <person name="Queller D."/>
            <person name="Richards S."/>
            <person name="Strassman J."/>
            <person name="Sucgang R."/>
            <person name="Worley K."/>
            <person name="Schaap P."/>
        </authorList>
    </citation>
    <scope>NUCLEOTIDE SEQUENCE</scope>
    <source>
        <strain evidence="1">QSvi11</strain>
    </source>
</reference>
<accession>A0A8J4V1X7</accession>
<evidence type="ECO:0000313" key="1">
    <source>
        <dbReference type="EMBL" id="KAF2077640.1"/>
    </source>
</evidence>